<name>A0ACB7PBW9_9PEZI</name>
<gene>
    <name evidence="1" type="ORF">F5144DRAFT_533727</name>
</gene>
<sequence>MFDSLPQPTALLLLSSLLQLTEAHALHNLPRQTPEPTITLPHHVLNVVSWPIQPTPPPGADLFAYRRRQLDDSFNTICGYVNGDLELPATCGSGSHCVVDTEHNVVGCCPNGAPSCTAGVFTGCVDQNNGAQTEVNPYVFSCTGAAVCYMNEYEGGFSQYGCGTASDMAATVQNSASGMTAPLNRPTVIVTYTEGISTLSEPTTLGTASSRASSTTARSSATPASASSDSTASAAPTESVDAAAPPATDTAYRTGAIVGGTIGGLAVAIALVALVFFFLRRRNANVRQGPGPGGYRGKVISPPQPSGGTGFAALANDDHDAFETGPAGSVLDQHQQHQQYQPQYHPQQHQPPMSTNPTAATAAAAGAAASAPPGTANRSMLPPLATGPPMPFQSEVSPVEHHDLDTPLAYSHSALSGAAAASGGGSAALSSAGAASVSSYPPSSRGAERHLESDQVPLTSMAGLGGGGNGREIDDFSQGFHAALGRIGEEDEEDEEGRRLSRLQLQQQGGYQGGYQDGRPLWQQNRRQSRNLMWM</sequence>
<proteinExistence type="predicted"/>
<comment type="caution">
    <text evidence="1">The sequence shown here is derived from an EMBL/GenBank/DDBJ whole genome shotgun (WGS) entry which is preliminary data.</text>
</comment>
<evidence type="ECO:0000313" key="2">
    <source>
        <dbReference type="Proteomes" id="UP000724584"/>
    </source>
</evidence>
<organism evidence="1 2">
    <name type="scientific">Chaetomium tenue</name>
    <dbReference type="NCBI Taxonomy" id="1854479"/>
    <lineage>
        <taxon>Eukaryota</taxon>
        <taxon>Fungi</taxon>
        <taxon>Dikarya</taxon>
        <taxon>Ascomycota</taxon>
        <taxon>Pezizomycotina</taxon>
        <taxon>Sordariomycetes</taxon>
        <taxon>Sordariomycetidae</taxon>
        <taxon>Sordariales</taxon>
        <taxon>Chaetomiaceae</taxon>
        <taxon>Chaetomium</taxon>
    </lineage>
</organism>
<accession>A0ACB7PBW9</accession>
<dbReference type="Proteomes" id="UP000724584">
    <property type="component" value="Unassembled WGS sequence"/>
</dbReference>
<evidence type="ECO:0000313" key="1">
    <source>
        <dbReference type="EMBL" id="KAH6632316.1"/>
    </source>
</evidence>
<protein>
    <submittedName>
        <fullName evidence="1">Uncharacterized protein</fullName>
    </submittedName>
</protein>
<reference evidence="1 2" key="1">
    <citation type="journal article" date="2021" name="Nat. Commun.">
        <title>Genetic determinants of endophytism in the Arabidopsis root mycobiome.</title>
        <authorList>
            <person name="Mesny F."/>
            <person name="Miyauchi S."/>
            <person name="Thiergart T."/>
            <person name="Pickel B."/>
            <person name="Atanasova L."/>
            <person name="Karlsson M."/>
            <person name="Huettel B."/>
            <person name="Barry K.W."/>
            <person name="Haridas S."/>
            <person name="Chen C."/>
            <person name="Bauer D."/>
            <person name="Andreopoulos W."/>
            <person name="Pangilinan J."/>
            <person name="LaButti K."/>
            <person name="Riley R."/>
            <person name="Lipzen A."/>
            <person name="Clum A."/>
            <person name="Drula E."/>
            <person name="Henrissat B."/>
            <person name="Kohler A."/>
            <person name="Grigoriev I.V."/>
            <person name="Martin F.M."/>
            <person name="Hacquard S."/>
        </authorList>
    </citation>
    <scope>NUCLEOTIDE SEQUENCE [LARGE SCALE GENOMIC DNA]</scope>
    <source>
        <strain evidence="1 2">MPI-SDFR-AT-0079</strain>
    </source>
</reference>
<keyword evidence="2" id="KW-1185">Reference proteome</keyword>
<dbReference type="EMBL" id="JAGIZQ010000004">
    <property type="protein sequence ID" value="KAH6632316.1"/>
    <property type="molecule type" value="Genomic_DNA"/>
</dbReference>